<dbReference type="RefSeq" id="WP_254759323.1">
    <property type="nucleotide sequence ID" value="NZ_JANCLT010000006.1"/>
</dbReference>
<dbReference type="Pfam" id="PF00903">
    <property type="entry name" value="Glyoxalase"/>
    <property type="match status" value="2"/>
</dbReference>
<comment type="caution">
    <text evidence="2">The sequence shown here is derived from an EMBL/GenBank/DDBJ whole genome shotgun (WGS) entry which is preliminary data.</text>
</comment>
<dbReference type="PROSITE" id="PS51819">
    <property type="entry name" value="VOC"/>
    <property type="match status" value="2"/>
</dbReference>
<dbReference type="Proteomes" id="UP001156102">
    <property type="component" value="Unassembled WGS sequence"/>
</dbReference>
<evidence type="ECO:0000313" key="3">
    <source>
        <dbReference type="Proteomes" id="UP001156102"/>
    </source>
</evidence>
<dbReference type="CDD" id="cd16359">
    <property type="entry name" value="VOC_BsCatE_like_C"/>
    <property type="match status" value="1"/>
</dbReference>
<gene>
    <name evidence="2" type="ORF">NK662_12775</name>
</gene>
<sequence>MKFHQYPHAFVSHARLNVQNLQRSLRFYQEVIGLRILEQSNHEASLTADGKTALLTLEQPADVLPKQPRATGLYHFALLLPNRAELGKALRHLLHTGWPLQGASDHHVSEAIYLGDPDGNGIEIYVDRPAEAWKWEGDHVFMTTVGMDAEGVLAEADESPWEGLPASTIMGHIHLHVSDLQEAEQFYTKGLGMDVVLHYGSQALFVSYGRYHHHIGLNTWNGVGAPAPARNSAGLQWYTLVLPSEEMRKQVVRQLQAIGSPVTEENGRFFTEDPAGNRILLHV</sequence>
<evidence type="ECO:0000313" key="2">
    <source>
        <dbReference type="EMBL" id="MCP8969401.1"/>
    </source>
</evidence>
<dbReference type="Gene3D" id="3.10.180.10">
    <property type="entry name" value="2,3-Dihydroxybiphenyl 1,2-Dioxygenase, domain 1"/>
    <property type="match status" value="2"/>
</dbReference>
<dbReference type="SUPFAM" id="SSF54593">
    <property type="entry name" value="Glyoxalase/Bleomycin resistance protein/Dihydroxybiphenyl dioxygenase"/>
    <property type="match status" value="2"/>
</dbReference>
<evidence type="ECO:0000259" key="1">
    <source>
        <dbReference type="PROSITE" id="PS51819"/>
    </source>
</evidence>
<feature type="domain" description="VOC" evidence="1">
    <location>
        <begin position="169"/>
        <end position="283"/>
    </location>
</feature>
<feature type="domain" description="VOC" evidence="1">
    <location>
        <begin position="10"/>
        <end position="127"/>
    </location>
</feature>
<proteinExistence type="predicted"/>
<dbReference type="InterPro" id="IPR004360">
    <property type="entry name" value="Glyas_Fos-R_dOase_dom"/>
</dbReference>
<dbReference type="PANTHER" id="PTHR43279:SF1">
    <property type="entry name" value="CATECHOL-2,3-DIOXYGENASE"/>
    <property type="match status" value="1"/>
</dbReference>
<keyword evidence="3" id="KW-1185">Reference proteome</keyword>
<dbReference type="InterPro" id="IPR029068">
    <property type="entry name" value="Glyas_Bleomycin-R_OHBP_Dase"/>
</dbReference>
<dbReference type="InterPro" id="IPR037523">
    <property type="entry name" value="VOC_core"/>
</dbReference>
<accession>A0AA42BQH3</accession>
<dbReference type="AlphaFoldDB" id="A0AA42BQH3"/>
<protein>
    <submittedName>
        <fullName evidence="2">VOC family protein</fullName>
    </submittedName>
</protein>
<dbReference type="EMBL" id="JANCLT010000006">
    <property type="protein sequence ID" value="MCP8969401.1"/>
    <property type="molecule type" value="Genomic_DNA"/>
</dbReference>
<dbReference type="PANTHER" id="PTHR43279">
    <property type="entry name" value="CATECHOL-2,3-DIOXYGENASE"/>
    <property type="match status" value="1"/>
</dbReference>
<name>A0AA42BQH3_9BACI</name>
<reference evidence="2" key="1">
    <citation type="submission" date="2022-07" db="EMBL/GenBank/DDBJ databases">
        <authorList>
            <person name="Li W.-J."/>
            <person name="Deng Q.-Q."/>
        </authorList>
    </citation>
    <scope>NUCLEOTIDE SEQUENCE</scope>
    <source>
        <strain evidence="2">SYSU M60031</strain>
    </source>
</reference>
<organism evidence="2 3">
    <name type="scientific">Ectobacillus ponti</name>
    <dbReference type="NCBI Taxonomy" id="2961894"/>
    <lineage>
        <taxon>Bacteria</taxon>
        <taxon>Bacillati</taxon>
        <taxon>Bacillota</taxon>
        <taxon>Bacilli</taxon>
        <taxon>Bacillales</taxon>
        <taxon>Bacillaceae</taxon>
        <taxon>Ectobacillus</taxon>
    </lineage>
</organism>